<dbReference type="Proteomes" id="UP000242287">
    <property type="component" value="Unassembled WGS sequence"/>
</dbReference>
<feature type="region of interest" description="Disordered" evidence="1">
    <location>
        <begin position="78"/>
        <end position="118"/>
    </location>
</feature>
<organism evidence="2 3">
    <name type="scientific">Amanita thiersii Skay4041</name>
    <dbReference type="NCBI Taxonomy" id="703135"/>
    <lineage>
        <taxon>Eukaryota</taxon>
        <taxon>Fungi</taxon>
        <taxon>Dikarya</taxon>
        <taxon>Basidiomycota</taxon>
        <taxon>Agaricomycotina</taxon>
        <taxon>Agaricomycetes</taxon>
        <taxon>Agaricomycetidae</taxon>
        <taxon>Agaricales</taxon>
        <taxon>Pluteineae</taxon>
        <taxon>Amanitaceae</taxon>
        <taxon>Amanita</taxon>
    </lineage>
</organism>
<gene>
    <name evidence="2" type="ORF">AMATHDRAFT_119022</name>
</gene>
<dbReference type="STRING" id="703135.A0A2A9NXU9"/>
<keyword evidence="3" id="KW-1185">Reference proteome</keyword>
<reference evidence="2 3" key="1">
    <citation type="submission" date="2014-02" db="EMBL/GenBank/DDBJ databases">
        <title>Transposable element dynamics among asymbiotic and ectomycorrhizal Amanita fungi.</title>
        <authorList>
            <consortium name="DOE Joint Genome Institute"/>
            <person name="Hess J."/>
            <person name="Skrede I."/>
            <person name="Wolfe B."/>
            <person name="LaButti K."/>
            <person name="Ohm R.A."/>
            <person name="Grigoriev I.V."/>
            <person name="Pringle A."/>
        </authorList>
    </citation>
    <scope>NUCLEOTIDE SEQUENCE [LARGE SCALE GENOMIC DNA]</scope>
    <source>
        <strain evidence="2 3">SKay4041</strain>
    </source>
</reference>
<evidence type="ECO:0000256" key="1">
    <source>
        <dbReference type="SAM" id="MobiDB-lite"/>
    </source>
</evidence>
<dbReference type="OrthoDB" id="5876637at2759"/>
<proteinExistence type="predicted"/>
<sequence length="193" mass="21484">PLKGSLSDEAIPKSAARVLNATKIRHRVQQSHGTNSLEIRPGEPIQHFNRRVEDDMRPLVKSAIQASKAIIRQTLKETKRAAQAKRLKLTSPSTSSPPLQKKHKPNQSPSGSGPRPSAQIREFEKLSTSLPRRLNDVAQAPPLLTTLPRGVKKVQQADGASKHDGILSMAQRAMMEEEREKAIKKYRMLKANR</sequence>
<accession>A0A2A9NXU9</accession>
<evidence type="ECO:0000313" key="3">
    <source>
        <dbReference type="Proteomes" id="UP000242287"/>
    </source>
</evidence>
<dbReference type="AlphaFoldDB" id="A0A2A9NXU9"/>
<dbReference type="EMBL" id="KZ301974">
    <property type="protein sequence ID" value="PFH53267.1"/>
    <property type="molecule type" value="Genomic_DNA"/>
</dbReference>
<protein>
    <submittedName>
        <fullName evidence="2">Uncharacterized protein</fullName>
    </submittedName>
</protein>
<name>A0A2A9NXU9_9AGAR</name>
<evidence type="ECO:0000313" key="2">
    <source>
        <dbReference type="EMBL" id="PFH53267.1"/>
    </source>
</evidence>
<feature type="compositionally biased region" description="Low complexity" evidence="1">
    <location>
        <begin position="89"/>
        <end position="99"/>
    </location>
</feature>
<feature type="non-terminal residue" evidence="2">
    <location>
        <position position="193"/>
    </location>
</feature>
<feature type="non-terminal residue" evidence="2">
    <location>
        <position position="1"/>
    </location>
</feature>